<protein>
    <submittedName>
        <fullName evidence="2">Uncharacterized protein</fullName>
    </submittedName>
</protein>
<sequence>MSTSKGGAYAPDPINEPPKPEQPHPFDEPEPQPGDPLNEPQPEAG</sequence>
<proteinExistence type="predicted"/>
<evidence type="ECO:0000313" key="3">
    <source>
        <dbReference type="Proteomes" id="UP000253529"/>
    </source>
</evidence>
<comment type="caution">
    <text evidence="2">The sequence shown here is derived from an EMBL/GenBank/DDBJ whole genome shotgun (WGS) entry which is preliminary data.</text>
</comment>
<feature type="compositionally biased region" description="Basic and acidic residues" evidence="1">
    <location>
        <begin position="18"/>
        <end position="27"/>
    </location>
</feature>
<dbReference type="EMBL" id="QNRK01000019">
    <property type="protein sequence ID" value="RBP10343.1"/>
    <property type="molecule type" value="Genomic_DNA"/>
</dbReference>
<name>A0A366F6S9_9HYPH</name>
<dbReference type="Proteomes" id="UP000253529">
    <property type="component" value="Unassembled WGS sequence"/>
</dbReference>
<feature type="region of interest" description="Disordered" evidence="1">
    <location>
        <begin position="1"/>
        <end position="45"/>
    </location>
</feature>
<dbReference type="AlphaFoldDB" id="A0A366F6S9"/>
<accession>A0A366F6S9</accession>
<organism evidence="2 3">
    <name type="scientific">Roseiarcus fermentans</name>
    <dbReference type="NCBI Taxonomy" id="1473586"/>
    <lineage>
        <taxon>Bacteria</taxon>
        <taxon>Pseudomonadati</taxon>
        <taxon>Pseudomonadota</taxon>
        <taxon>Alphaproteobacteria</taxon>
        <taxon>Hyphomicrobiales</taxon>
        <taxon>Roseiarcaceae</taxon>
        <taxon>Roseiarcus</taxon>
    </lineage>
</organism>
<gene>
    <name evidence="2" type="ORF">DFR50_11914</name>
</gene>
<evidence type="ECO:0000256" key="1">
    <source>
        <dbReference type="SAM" id="MobiDB-lite"/>
    </source>
</evidence>
<keyword evidence="3" id="KW-1185">Reference proteome</keyword>
<reference evidence="2 3" key="1">
    <citation type="submission" date="2018-06" db="EMBL/GenBank/DDBJ databases">
        <title>Genomic Encyclopedia of Type Strains, Phase IV (KMG-IV): sequencing the most valuable type-strain genomes for metagenomic binning, comparative biology and taxonomic classification.</title>
        <authorList>
            <person name="Goeker M."/>
        </authorList>
    </citation>
    <scope>NUCLEOTIDE SEQUENCE [LARGE SCALE GENOMIC DNA]</scope>
    <source>
        <strain evidence="2 3">DSM 24875</strain>
    </source>
</reference>
<evidence type="ECO:0000313" key="2">
    <source>
        <dbReference type="EMBL" id="RBP10343.1"/>
    </source>
</evidence>